<dbReference type="RefSeq" id="WP_214375754.1">
    <property type="nucleotide sequence ID" value="NZ_JAFEJU010000002.1"/>
</dbReference>
<evidence type="ECO:0000313" key="3">
    <source>
        <dbReference type="Proteomes" id="UP000711736"/>
    </source>
</evidence>
<feature type="transmembrane region" description="Helical" evidence="1">
    <location>
        <begin position="153"/>
        <end position="175"/>
    </location>
</feature>
<evidence type="ECO:0000256" key="1">
    <source>
        <dbReference type="SAM" id="Phobius"/>
    </source>
</evidence>
<keyword evidence="1" id="KW-0472">Membrane</keyword>
<accession>A0ABS5UUK7</accession>
<sequence>MLFMRYVLLGRLADGTRVFWDTREGKAVKRPIARRLEPGESLRNTVVVMCLAPLLLLVLRLLGWLVSLLPIVDDIRAWLWIQGLMPVFSLDKRTGSIIAALCGLALAYFLYWVFCWLVFGIHREEYVPASMWEVAFATSRLAGFTRYEMGHSVLYPFFAFSLWGIPWYMCTISIVDNQPWFNHYDSPWAWGWFWFFISAYIFSLLILFVPYIECKVRRRFGAEF</sequence>
<feature type="transmembrane region" description="Helical" evidence="1">
    <location>
        <begin position="97"/>
        <end position="121"/>
    </location>
</feature>
<name>A0ABS5UUK7_9BIFI</name>
<feature type="transmembrane region" description="Helical" evidence="1">
    <location>
        <begin position="187"/>
        <end position="209"/>
    </location>
</feature>
<gene>
    <name evidence="2" type="ORF">JS530_03075</name>
</gene>
<keyword evidence="1" id="KW-1133">Transmembrane helix</keyword>
<dbReference type="Proteomes" id="UP000711736">
    <property type="component" value="Unassembled WGS sequence"/>
</dbReference>
<dbReference type="EMBL" id="JAFEJU010000002">
    <property type="protein sequence ID" value="MBT1174500.1"/>
    <property type="molecule type" value="Genomic_DNA"/>
</dbReference>
<keyword evidence="3" id="KW-1185">Reference proteome</keyword>
<keyword evidence="1" id="KW-0812">Transmembrane</keyword>
<protein>
    <submittedName>
        <fullName evidence="2">Uncharacterized protein</fullName>
    </submittedName>
</protein>
<reference evidence="2 3" key="1">
    <citation type="journal article" date="2021" name="Environ. Microbiol.">
        <title>Genetic insights into the dark matter of the mammalian gut microbiota through targeted genome reconstruction.</title>
        <authorList>
            <person name="Lugli G.A."/>
            <person name="Alessandri G."/>
            <person name="Milani C."/>
            <person name="Viappiani A."/>
            <person name="Fontana F."/>
            <person name="Tarracchini C."/>
            <person name="Mancabelli L."/>
            <person name="Argentini C."/>
            <person name="Ruiz L."/>
            <person name="Margolles A."/>
            <person name="van Sinderen D."/>
            <person name="Turroni F."/>
            <person name="Ventura M."/>
        </authorList>
    </citation>
    <scope>NUCLEOTIDE SEQUENCE [LARGE SCALE GENOMIC DNA]</scope>
    <source>
        <strain evidence="2 3">LC6</strain>
    </source>
</reference>
<feature type="transmembrane region" description="Helical" evidence="1">
    <location>
        <begin position="44"/>
        <end position="66"/>
    </location>
</feature>
<comment type="caution">
    <text evidence="2">The sequence shown here is derived from an EMBL/GenBank/DDBJ whole genome shotgun (WGS) entry which is preliminary data.</text>
</comment>
<proteinExistence type="predicted"/>
<organism evidence="2 3">
    <name type="scientific">Bifidobacterium colobi</name>
    <dbReference type="NCBI Taxonomy" id="2809026"/>
    <lineage>
        <taxon>Bacteria</taxon>
        <taxon>Bacillati</taxon>
        <taxon>Actinomycetota</taxon>
        <taxon>Actinomycetes</taxon>
        <taxon>Bifidobacteriales</taxon>
        <taxon>Bifidobacteriaceae</taxon>
        <taxon>Bifidobacterium</taxon>
    </lineage>
</organism>
<evidence type="ECO:0000313" key="2">
    <source>
        <dbReference type="EMBL" id="MBT1174500.1"/>
    </source>
</evidence>